<organism evidence="2 3">
    <name type="scientific">Pseudonocardia halophobica</name>
    <dbReference type="NCBI Taxonomy" id="29401"/>
    <lineage>
        <taxon>Bacteria</taxon>
        <taxon>Bacillati</taxon>
        <taxon>Actinomycetota</taxon>
        <taxon>Actinomycetes</taxon>
        <taxon>Pseudonocardiales</taxon>
        <taxon>Pseudonocardiaceae</taxon>
        <taxon>Pseudonocardia</taxon>
    </lineage>
</organism>
<dbReference type="GO" id="GO:0009236">
    <property type="term" value="P:cobalamin biosynthetic process"/>
    <property type="evidence" value="ECO:0007669"/>
    <property type="project" value="InterPro"/>
</dbReference>
<dbReference type="RefSeq" id="WP_156067722.1">
    <property type="nucleotide sequence ID" value="NZ_BAAAUZ010000029.1"/>
</dbReference>
<gene>
    <name evidence="2" type="ORF">GCM10017577_35710</name>
</gene>
<dbReference type="InterPro" id="IPR052553">
    <property type="entry name" value="CbiG_hydrolase"/>
</dbReference>
<evidence type="ECO:0000313" key="3">
    <source>
        <dbReference type="Proteomes" id="UP001143463"/>
    </source>
</evidence>
<dbReference type="AlphaFoldDB" id="A0A9W6NWI7"/>
<dbReference type="InterPro" id="IPR002750">
    <property type="entry name" value="CobE/GbiG_C"/>
</dbReference>
<reference evidence="2" key="1">
    <citation type="journal article" date="2014" name="Int. J. Syst. Evol. Microbiol.">
        <title>Complete genome sequence of Corynebacterium casei LMG S-19264T (=DSM 44701T), isolated from a smear-ripened cheese.</title>
        <authorList>
            <consortium name="US DOE Joint Genome Institute (JGI-PGF)"/>
            <person name="Walter F."/>
            <person name="Albersmeier A."/>
            <person name="Kalinowski J."/>
            <person name="Ruckert C."/>
        </authorList>
    </citation>
    <scope>NUCLEOTIDE SEQUENCE</scope>
    <source>
        <strain evidence="2">VKM Ac-1069</strain>
    </source>
</reference>
<evidence type="ECO:0000313" key="2">
    <source>
        <dbReference type="EMBL" id="GLL12430.1"/>
    </source>
</evidence>
<dbReference type="InterPro" id="IPR036518">
    <property type="entry name" value="CobE/GbiG_C_sf"/>
</dbReference>
<dbReference type="SUPFAM" id="SSF159664">
    <property type="entry name" value="CobE/GbiG C-terminal domain-like"/>
    <property type="match status" value="1"/>
</dbReference>
<accession>A0A9W6NWI7</accession>
<dbReference type="EMBL" id="BSFQ01000014">
    <property type="protein sequence ID" value="GLL12430.1"/>
    <property type="molecule type" value="Genomic_DNA"/>
</dbReference>
<comment type="caution">
    <text evidence="2">The sequence shown here is derived from an EMBL/GenBank/DDBJ whole genome shotgun (WGS) entry which is preliminary data.</text>
</comment>
<reference evidence="2" key="2">
    <citation type="submission" date="2023-01" db="EMBL/GenBank/DDBJ databases">
        <authorList>
            <person name="Sun Q."/>
            <person name="Evtushenko L."/>
        </authorList>
    </citation>
    <scope>NUCLEOTIDE SEQUENCE</scope>
    <source>
        <strain evidence="2">VKM Ac-1069</strain>
    </source>
</reference>
<evidence type="ECO:0000259" key="1">
    <source>
        <dbReference type="Pfam" id="PF01890"/>
    </source>
</evidence>
<sequence length="146" mass="14345">MSGDCPSRGSRRSRVVVGIGARRGVSGAAVRAALEVVRDVVGAEADVVYASVEAKAGERGILDAIAPAGLEVRPADALAGVAVPGSVRVGEAVGTPSVAEAAALLVASELGAQPQLVVPKTIVGDVTVAAARVEHMSLTSGNSPSG</sequence>
<protein>
    <recommendedName>
        <fullName evidence="1">CobE/GbiG C-terminal domain-containing protein</fullName>
    </recommendedName>
</protein>
<dbReference type="PANTHER" id="PTHR37477:SF1">
    <property type="entry name" value="COBALT-PRECORRIN-5A HYDROLASE"/>
    <property type="match status" value="1"/>
</dbReference>
<keyword evidence="3" id="KW-1185">Reference proteome</keyword>
<feature type="domain" description="CobE/GbiG C-terminal" evidence="1">
    <location>
        <begin position="15"/>
        <end position="131"/>
    </location>
</feature>
<dbReference type="PANTHER" id="PTHR37477">
    <property type="entry name" value="COBALT-PRECORRIN-5A HYDROLASE"/>
    <property type="match status" value="1"/>
</dbReference>
<name>A0A9W6NWI7_9PSEU</name>
<proteinExistence type="predicted"/>
<dbReference type="Proteomes" id="UP001143463">
    <property type="component" value="Unassembled WGS sequence"/>
</dbReference>
<dbReference type="Pfam" id="PF01890">
    <property type="entry name" value="CbiG_C"/>
    <property type="match status" value="1"/>
</dbReference>
<dbReference type="Gene3D" id="3.30.420.180">
    <property type="entry name" value="CobE/GbiG C-terminal domain"/>
    <property type="match status" value="1"/>
</dbReference>